<dbReference type="FunFam" id="1.10.238.10:FF:000069">
    <property type="entry name" value="calcium-binding protein 1 isoform X1"/>
    <property type="match status" value="1"/>
</dbReference>
<dbReference type="PROSITE" id="PS50222">
    <property type="entry name" value="EF_HAND_2"/>
    <property type="match status" value="3"/>
</dbReference>
<feature type="region of interest" description="Disordered" evidence="4">
    <location>
        <begin position="7"/>
        <end position="29"/>
    </location>
</feature>
<dbReference type="GO" id="GO:0005246">
    <property type="term" value="F:calcium channel regulator activity"/>
    <property type="evidence" value="ECO:0007669"/>
    <property type="project" value="TreeGrafter"/>
</dbReference>
<evidence type="ECO:0000313" key="6">
    <source>
        <dbReference type="EMBL" id="TNM99269.1"/>
    </source>
</evidence>
<sequence>MFMIIRESSASGGGGAVAMSGPQERTAKQVQAAIKKKVEKQRKRISERSGLDGDIQTVPAHIPQHQKTAQALQEVQTAAEMDRTFLEETLEEMMQGPQMKQRDQEEGEPVNLLPIVDSVFGQDRALRPEEIEELREAFVEFDRNNKGYISHKDLGECMRTMGYMPTEMELIELSQQICGGKVDFEDFVELMGPKLLAETADMIGVKELRDAFREFDSNGDGQISLTELREAMKKLMGEQVTNREINEILRDVDLNGDGLVNFEEFVRMMSR</sequence>
<dbReference type="InterPro" id="IPR011992">
    <property type="entry name" value="EF-hand-dom_pair"/>
</dbReference>
<name>A0A4Z2C4D7_9TELE</name>
<evidence type="ECO:0000256" key="2">
    <source>
        <dbReference type="ARBA" id="ARBA00022737"/>
    </source>
</evidence>
<gene>
    <name evidence="6" type="ORF">fugu_013833</name>
</gene>
<dbReference type="Gene3D" id="1.10.238.10">
    <property type="entry name" value="EF-hand"/>
    <property type="match status" value="2"/>
</dbReference>
<dbReference type="GO" id="GO:0005737">
    <property type="term" value="C:cytoplasm"/>
    <property type="evidence" value="ECO:0007669"/>
    <property type="project" value="TreeGrafter"/>
</dbReference>
<feature type="domain" description="EF-hand" evidence="5">
    <location>
        <begin position="240"/>
        <end position="271"/>
    </location>
</feature>
<dbReference type="AlphaFoldDB" id="A0A4Z2C4D7"/>
<dbReference type="Proteomes" id="UP000516260">
    <property type="component" value="Chromosome 14"/>
</dbReference>
<comment type="caution">
    <text evidence="6">The sequence shown here is derived from an EMBL/GenBank/DDBJ whole genome shotgun (WGS) entry which is preliminary data.</text>
</comment>
<dbReference type="EMBL" id="SWLE01000006">
    <property type="protein sequence ID" value="TNM99269.1"/>
    <property type="molecule type" value="Genomic_DNA"/>
</dbReference>
<dbReference type="SUPFAM" id="SSF47473">
    <property type="entry name" value="EF-hand"/>
    <property type="match status" value="1"/>
</dbReference>
<dbReference type="InterPro" id="IPR018247">
    <property type="entry name" value="EF_Hand_1_Ca_BS"/>
</dbReference>
<dbReference type="PANTHER" id="PTHR45917">
    <property type="entry name" value="CALCIUM-BINDING PROTEIN 1-RELATED"/>
    <property type="match status" value="1"/>
</dbReference>
<dbReference type="FunFam" id="1.10.238.10:FF:000037">
    <property type="entry name" value="calcium-binding protein 1 isoform X2"/>
    <property type="match status" value="1"/>
</dbReference>
<dbReference type="PROSITE" id="PS00018">
    <property type="entry name" value="EF_HAND_1"/>
    <property type="match status" value="2"/>
</dbReference>
<dbReference type="PANTHER" id="PTHR45917:SF13">
    <property type="entry name" value="CALCIUM-BINDING PROTEIN 2-LIKE ISOFORM X1"/>
    <property type="match status" value="1"/>
</dbReference>
<evidence type="ECO:0000256" key="3">
    <source>
        <dbReference type="ARBA" id="ARBA00022837"/>
    </source>
</evidence>
<dbReference type="CDD" id="cd00051">
    <property type="entry name" value="EFh"/>
    <property type="match status" value="1"/>
</dbReference>
<feature type="domain" description="EF-hand" evidence="5">
    <location>
        <begin position="129"/>
        <end position="164"/>
    </location>
</feature>
<dbReference type="InterPro" id="IPR043582">
    <property type="entry name" value="CaBP1/2/4/5"/>
</dbReference>
<proteinExistence type="predicted"/>
<dbReference type="Pfam" id="PF13499">
    <property type="entry name" value="EF-hand_7"/>
    <property type="match status" value="2"/>
</dbReference>
<dbReference type="GO" id="GO:0005509">
    <property type="term" value="F:calcium ion binding"/>
    <property type="evidence" value="ECO:0007669"/>
    <property type="project" value="InterPro"/>
</dbReference>
<evidence type="ECO:0000256" key="1">
    <source>
        <dbReference type="ARBA" id="ARBA00022723"/>
    </source>
</evidence>
<evidence type="ECO:0000313" key="7">
    <source>
        <dbReference type="Proteomes" id="UP000516260"/>
    </source>
</evidence>
<organism evidence="6 7">
    <name type="scientific">Takifugu bimaculatus</name>
    <dbReference type="NCBI Taxonomy" id="433685"/>
    <lineage>
        <taxon>Eukaryota</taxon>
        <taxon>Metazoa</taxon>
        <taxon>Chordata</taxon>
        <taxon>Craniata</taxon>
        <taxon>Vertebrata</taxon>
        <taxon>Euteleostomi</taxon>
        <taxon>Actinopterygii</taxon>
        <taxon>Neopterygii</taxon>
        <taxon>Teleostei</taxon>
        <taxon>Neoteleostei</taxon>
        <taxon>Acanthomorphata</taxon>
        <taxon>Eupercaria</taxon>
        <taxon>Tetraodontiformes</taxon>
        <taxon>Tetradontoidea</taxon>
        <taxon>Tetraodontidae</taxon>
        <taxon>Takifugu</taxon>
    </lineage>
</organism>
<keyword evidence="3" id="KW-0106">Calcium</keyword>
<evidence type="ECO:0000259" key="5">
    <source>
        <dbReference type="PROSITE" id="PS50222"/>
    </source>
</evidence>
<dbReference type="InterPro" id="IPR002048">
    <property type="entry name" value="EF_hand_dom"/>
</dbReference>
<protein>
    <recommendedName>
        <fullName evidence="5">EF-hand domain-containing protein</fullName>
    </recommendedName>
</protein>
<evidence type="ECO:0000256" key="4">
    <source>
        <dbReference type="SAM" id="MobiDB-lite"/>
    </source>
</evidence>
<accession>A0A4Z2C4D7</accession>
<dbReference type="SMART" id="SM00054">
    <property type="entry name" value="EFh"/>
    <property type="match status" value="3"/>
</dbReference>
<keyword evidence="2" id="KW-0677">Repeat</keyword>
<feature type="domain" description="EF-hand" evidence="5">
    <location>
        <begin position="203"/>
        <end position="238"/>
    </location>
</feature>
<keyword evidence="1" id="KW-0479">Metal-binding</keyword>
<keyword evidence="7" id="KW-1185">Reference proteome</keyword>
<reference evidence="6 7" key="1">
    <citation type="submission" date="2019-04" db="EMBL/GenBank/DDBJ databases">
        <title>The sequence and de novo assembly of Takifugu bimaculatus genome using PacBio and Hi-C technologies.</title>
        <authorList>
            <person name="Xu P."/>
            <person name="Liu B."/>
            <person name="Zhou Z."/>
        </authorList>
    </citation>
    <scope>NUCLEOTIDE SEQUENCE [LARGE SCALE GENOMIC DNA]</scope>
    <source>
        <strain evidence="6">TB-2018</strain>
        <tissue evidence="6">Muscle</tissue>
    </source>
</reference>